<dbReference type="eggNOG" id="COG0500">
    <property type="taxonomic scope" value="Bacteria"/>
</dbReference>
<keyword evidence="4" id="KW-1185">Reference proteome</keyword>
<keyword evidence="1 3" id="KW-0808">Transferase</keyword>
<dbReference type="PANTHER" id="PTHR43861">
    <property type="entry name" value="TRANS-ACONITATE 2-METHYLTRANSFERASE-RELATED"/>
    <property type="match status" value="1"/>
</dbReference>
<dbReference type="Proteomes" id="UP000001549">
    <property type="component" value="Chromosome"/>
</dbReference>
<gene>
    <name evidence="3" type="ordered locus">FsymDg_1292</name>
</gene>
<dbReference type="InterPro" id="IPR029063">
    <property type="entry name" value="SAM-dependent_MTases_sf"/>
</dbReference>
<dbReference type="SUPFAM" id="SSF53335">
    <property type="entry name" value="S-adenosyl-L-methionine-dependent methyltransferases"/>
    <property type="match status" value="1"/>
</dbReference>
<dbReference type="Gene3D" id="3.40.630.30">
    <property type="match status" value="1"/>
</dbReference>
<evidence type="ECO:0000313" key="4">
    <source>
        <dbReference type="Proteomes" id="UP000001549"/>
    </source>
</evidence>
<accession>F8B0E7</accession>
<dbReference type="PANTHER" id="PTHR43861:SF3">
    <property type="entry name" value="PUTATIVE (AFU_ORTHOLOGUE AFUA_2G14390)-RELATED"/>
    <property type="match status" value="1"/>
</dbReference>
<dbReference type="AlphaFoldDB" id="F8B0E7"/>
<dbReference type="HOGENOM" id="CLU_729100_0_0_11"/>
<keyword evidence="3" id="KW-0489">Methyltransferase</keyword>
<organism evidence="3 4">
    <name type="scientific">Candidatus Protofrankia datiscae</name>
    <dbReference type="NCBI Taxonomy" id="2716812"/>
    <lineage>
        <taxon>Bacteria</taxon>
        <taxon>Bacillati</taxon>
        <taxon>Actinomycetota</taxon>
        <taxon>Actinomycetes</taxon>
        <taxon>Frankiales</taxon>
        <taxon>Frankiaceae</taxon>
        <taxon>Protofrankia</taxon>
    </lineage>
</organism>
<sequence>MRQIVATRGEIATMNAAQWDRRHAGTGLLWTAEPNQVVIEHLAGLTPGRALDLACGEGRNAVWLATQGWRVTGVDFSQVAIRKARELSRRFDVTPEWIHADVMAWTPRPASYELITICYLHLAPEQRRDVLRCAADAIVPGGTLLVIGHDRANLRHGNVTPADPELLFDADELLTELAAGPPLRISRAGRVRSPLRTDNHRHPAVDTLLVGRRPGPMSTHPALVEPAAGAAGAGANASANGSAAHALSLSVGGFIVVHRMPTVAELRRLRTAGGLPDPGPEAAEDAIDGSLAGLCVEAADEPGRAVGCGRIVGDGRTFLVIMDVVIDPMVYADADADADVDLAILIINELRRWAAGQVDPAAFVGVATLAGVEPLGSPP</sequence>
<dbReference type="KEGG" id="fsy:FsymDg_1292"/>
<dbReference type="Pfam" id="PF13649">
    <property type="entry name" value="Methyltransf_25"/>
    <property type="match status" value="1"/>
</dbReference>
<dbReference type="Gene3D" id="3.40.50.150">
    <property type="entry name" value="Vaccinia Virus protein VP39"/>
    <property type="match status" value="1"/>
</dbReference>
<proteinExistence type="predicted"/>
<protein>
    <submittedName>
        <fullName evidence="3">Methyltransferase type 12</fullName>
    </submittedName>
</protein>
<reference evidence="3 4" key="1">
    <citation type="submission" date="2011-05" db="EMBL/GenBank/DDBJ databases">
        <title>Complete sequence of chromosome of Frankia symbiont of Datisca glomerata.</title>
        <authorList>
            <consortium name="US DOE Joint Genome Institute"/>
            <person name="Lucas S."/>
            <person name="Han J."/>
            <person name="Lapidus A."/>
            <person name="Cheng J.-F."/>
            <person name="Goodwin L."/>
            <person name="Pitluck S."/>
            <person name="Peters L."/>
            <person name="Mikhailova N."/>
            <person name="Chertkov O."/>
            <person name="Teshima H."/>
            <person name="Han C."/>
            <person name="Tapia R."/>
            <person name="Land M."/>
            <person name="Hauser L."/>
            <person name="Kyrpides N."/>
            <person name="Ivanova N."/>
            <person name="Pagani I."/>
            <person name="Berry A."/>
            <person name="Pawlowski K."/>
            <person name="Persson T."/>
            <person name="Vanden Heuvel B."/>
            <person name="Benson D."/>
            <person name="Woyke T."/>
        </authorList>
    </citation>
    <scope>NUCLEOTIDE SEQUENCE [LARGE SCALE GENOMIC DNA]</scope>
    <source>
        <strain evidence="4">4085684</strain>
    </source>
</reference>
<name>F8B0E7_9ACTN</name>
<evidence type="ECO:0000256" key="1">
    <source>
        <dbReference type="ARBA" id="ARBA00022679"/>
    </source>
</evidence>
<dbReference type="GO" id="GO:0008168">
    <property type="term" value="F:methyltransferase activity"/>
    <property type="evidence" value="ECO:0007669"/>
    <property type="project" value="UniProtKB-KW"/>
</dbReference>
<evidence type="ECO:0000313" key="3">
    <source>
        <dbReference type="EMBL" id="AEH08776.1"/>
    </source>
</evidence>
<dbReference type="EMBL" id="CP002801">
    <property type="protein sequence ID" value="AEH08776.1"/>
    <property type="molecule type" value="Genomic_DNA"/>
</dbReference>
<dbReference type="RefSeq" id="WP_013872750.1">
    <property type="nucleotide sequence ID" value="NC_015656.1"/>
</dbReference>
<dbReference type="CDD" id="cd02440">
    <property type="entry name" value="AdoMet_MTases"/>
    <property type="match status" value="1"/>
</dbReference>
<dbReference type="InterPro" id="IPR041698">
    <property type="entry name" value="Methyltransf_25"/>
</dbReference>
<dbReference type="GO" id="GO:0032259">
    <property type="term" value="P:methylation"/>
    <property type="evidence" value="ECO:0007669"/>
    <property type="project" value="UniProtKB-KW"/>
</dbReference>
<evidence type="ECO:0000259" key="2">
    <source>
        <dbReference type="Pfam" id="PF13649"/>
    </source>
</evidence>
<dbReference type="STRING" id="656024.FsymDg_1292"/>
<feature type="domain" description="Methyltransferase" evidence="2">
    <location>
        <begin position="51"/>
        <end position="142"/>
    </location>
</feature>